<protein>
    <submittedName>
        <fullName evidence="2">Uncharacterized protein</fullName>
    </submittedName>
</protein>
<evidence type="ECO:0000313" key="3">
    <source>
        <dbReference type="Proteomes" id="UP000054937"/>
    </source>
</evidence>
<keyword evidence="3" id="KW-1185">Reference proteome</keyword>
<gene>
    <name evidence="2" type="ORF">PPERSA_08959</name>
</gene>
<evidence type="ECO:0000313" key="2">
    <source>
        <dbReference type="EMBL" id="KRX08855.1"/>
    </source>
</evidence>
<dbReference type="Proteomes" id="UP000054937">
    <property type="component" value="Unassembled WGS sequence"/>
</dbReference>
<sequence>MTKLELKFKLTEALTKTDFLEIAFPFSLHYLSTASPYTDSAQGLQIPLNLKANWFFIDENTGKYLDASQNNWCRLFVNDLSSSVYYLQFLNDQLEVIPIDSVWYSIYFTINDIRAQDLQYDSEVLIIQMRSVSSPDPDYSIIYQENQVLSYFYLYNDPSSNMDFSVAYQNQANQGNINSQNIVYFDAYFSSLDESYFDDYVRIYIKILDTNFQFVDGSSCYSSTKYTYPTINSYTSSQYTCSILEKDTSTLQILIEKNAFLTQKAVRIAGKVQNPKKIISGADVEIRLLKQISPQILALQTVQNALYTTALKLSYHELFFAWGLREDPNLPVHLKIVRQDSKNSAYQPYNSLKSLFKLQEFSPPNVELKVNLKINVDSDAQLLPGHVTHNLPAAPGKAVVCSEINKYSVQKREISCKGVGQMEPDYPYFIAFKMTFPYDVLYESISTESLGAITISTGLGLNSEDSLYVFGRQSDFLQHLQSLDDTFLIREDSVDFVNYLKKFSQIQILARAQDFQDYENEIIMCKRPHDYTNTNDNNSQKKQYFDDLFMPADVNDFLEYVVQFQKGFYIFQRDIQDHMDYIKDYDDEYLIKLSIPTNMDEIETINGKNFQPNFNSYQPTIISSVPVYEEFSDPFDSATPSQQLGLQKLNDISQRLVFALNYGYTDLTKSGTLISNTDFQDFFQVGINIMTNYKIKPVDENYSDVLQTILSQHRSIDTEITHVSQDEEYNKYTNICLTVKNSDALFGLFPNSLNQTYNYFGVQAFRITEFSSQFVNENIYDFYIQMEDGIQGGDTNENIISYALINAYTIDLDAFSNIHVSIANYWNQETEAINGKYIPMLLKITGQLSEDPAQIQKINIFFDNFDLFYSNKFGNEIYCASDINNQVKQQKCMGYSDNAQQETVQLQSFLNWNYITFELTDPTKKFSVIFPIKAFPSDLTTNTINIQIATTRSDTLNDDNFGRINQAGKKFIFDTLSKSSFIPSPTNPTILLNEKGIDTNSLNIGLDVSTLTGGTSYIGEIISTASTPSELNINYLYPTTISDQEIQQNDYLDSNYLTGAGLTYVLDYEFYSSDGTTVTAELYSTTILSIEADNPCLFFHYIYDSYEVDILNYVIEKRYGVFCPNDQQTLPTYSTPLKITNIKMPTDSGLRLNGYLGYSQNDGNLYYLFRQSNDMVDTLQITDISTYDMKPGVFFTIFVLKFEIPFDIQDSLYINISPQTSFPFTNSVDINECKLFKYSTLTWTDPSYEVENDSLYHSCTVNFDSTTTYIQYSIEYLRGKYQAGQVLELYHYGVHTPTSVTSSNLDVKFGKYGTFNPQDYSFTASTVPLQQDSASLTSQLIISNYLQDNLYKGSKTSIQFQLELVSRLFWKGENIYLDLGDFQSSNGDIKDQLFCYILEQDGTLSHNYGTLNIQSLQDIYIQAKTYIFTNSLILIFKCDFIKTPQTNTDPIEVNVRPTKTGISSVFASNTQLTLPTFQDIAVAYSNQNYVEKQFVFPSSNFDLYFYFTPGFNLNSESYIIIIFPIYYLPELSRNQVIECYLLSNENSGERIDLECSIIDNRSVQLKYFLEDLPAAKQFVFIISGITQPIIQDMQYDFYYLVYDSQLQNFYQMDYISDLIDDRAQQIALYSLELNSFNSSSTYLMDDGVNMDWYFTIPENSYDINIGQKLILNFPQFFQYYLRQQESQICKVYDTENGIVNYAGTCKVKALKLIITIKEALEMGKKYRIRLNDMRNNDETNVQLSLWYLEVSDEDSQTIIQKSFPQTSNQLISHYTQSQSSKVLQLQDENGNQITQLNLIKGIFSDWIYLIKDPSEVSFGQSFNLKSYNSDINTYPSDLQVEVGTDHFKFRISSLSALGDYSFLLKKTGGGDYYSNLQSITLYFDDNNRQNFEFYQQNFYVDLNASSFSILLHLKSNPPSSPLTIKFTNSALTSNYGLVFKNQKDTITLSVQKPYDYLYFEVDQSVIFQASSSIPLTMTMTGLNVDSYIPYSVPQIYIIPQDQSSMSNSAPIITQNSLATDKTYNNAEFDITCQKNGRFYYSLTILFQDDTSQCKRTQKQILQKHEDDSTIFESDSDLYPCEDIYGFENVISSTPITIYLEDLKSKKNYRLTGFCQDPEEKNSDTTEVTFQTAFNNGYHAKLIFDFYAQEPTVTQIESLCCLLAINFQTAIQSISTLDGITCDQQFSDTGYDYSQDQFAVSLGLGEINGLDCSEQLIYLEDTENVVSYTKTIYLGRDEYIGDNQIYLDVETQSNCKYFKDYLQDNISTIPLLLNVHPAEVIYDSAPNLINTDEIILYTSYTWAHLNNIQISENGIIYIILVNGNSDTPTVTQLRNLVDSNSNDPLQSEQYLYNKEEVLQYNVTFSDLKASANYDIYFVISNELPFDFATFTDIYKYSFSTRFFSQIYANMQIFSCTVLLTAIFILNL</sequence>
<accession>A0A0V0R2Y5</accession>
<proteinExistence type="predicted"/>
<keyword evidence="1" id="KW-0472">Membrane</keyword>
<feature type="transmembrane region" description="Helical" evidence="1">
    <location>
        <begin position="2405"/>
        <end position="2424"/>
    </location>
</feature>
<reference evidence="2 3" key="1">
    <citation type="journal article" date="2015" name="Sci. Rep.">
        <title>Genome of the facultative scuticociliatosis pathogen Pseudocohnilembus persalinus provides insight into its virulence through horizontal gene transfer.</title>
        <authorList>
            <person name="Xiong J."/>
            <person name="Wang G."/>
            <person name="Cheng J."/>
            <person name="Tian M."/>
            <person name="Pan X."/>
            <person name="Warren A."/>
            <person name="Jiang C."/>
            <person name="Yuan D."/>
            <person name="Miao W."/>
        </authorList>
    </citation>
    <scope>NUCLEOTIDE SEQUENCE [LARGE SCALE GENOMIC DNA]</scope>
    <source>
        <strain evidence="2">36N120E</strain>
    </source>
</reference>
<keyword evidence="1" id="KW-0812">Transmembrane</keyword>
<dbReference type="OrthoDB" id="324419at2759"/>
<organism evidence="2 3">
    <name type="scientific">Pseudocohnilembus persalinus</name>
    <name type="common">Ciliate</name>
    <dbReference type="NCBI Taxonomy" id="266149"/>
    <lineage>
        <taxon>Eukaryota</taxon>
        <taxon>Sar</taxon>
        <taxon>Alveolata</taxon>
        <taxon>Ciliophora</taxon>
        <taxon>Intramacronucleata</taxon>
        <taxon>Oligohymenophorea</taxon>
        <taxon>Scuticociliatia</taxon>
        <taxon>Philasterida</taxon>
        <taxon>Pseudocohnilembidae</taxon>
        <taxon>Pseudocohnilembus</taxon>
    </lineage>
</organism>
<comment type="caution">
    <text evidence="2">The sequence shown here is derived from an EMBL/GenBank/DDBJ whole genome shotgun (WGS) entry which is preliminary data.</text>
</comment>
<dbReference type="InParanoid" id="A0A0V0R2Y5"/>
<keyword evidence="1" id="KW-1133">Transmembrane helix</keyword>
<dbReference type="EMBL" id="LDAU01000057">
    <property type="protein sequence ID" value="KRX08855.1"/>
    <property type="molecule type" value="Genomic_DNA"/>
</dbReference>
<name>A0A0V0R2Y5_PSEPJ</name>
<dbReference type="OMA" id="LYINISP"/>
<evidence type="ECO:0000256" key="1">
    <source>
        <dbReference type="SAM" id="Phobius"/>
    </source>
</evidence>